<dbReference type="Proteomes" id="UP000324595">
    <property type="component" value="Unassembled WGS sequence"/>
</dbReference>
<evidence type="ECO:0000313" key="1">
    <source>
        <dbReference type="EMBL" id="TYP92017.1"/>
    </source>
</evidence>
<dbReference type="EMBL" id="VNHY01000004">
    <property type="protein sequence ID" value="TYP92017.1"/>
    <property type="molecule type" value="Genomic_DNA"/>
</dbReference>
<reference evidence="1 2" key="1">
    <citation type="submission" date="2019-07" db="EMBL/GenBank/DDBJ databases">
        <title>Genomic Encyclopedia of Archaeal and Bacterial Type Strains, Phase II (KMG-II): from individual species to whole genera.</title>
        <authorList>
            <person name="Goeker M."/>
        </authorList>
    </citation>
    <scope>NUCLEOTIDE SEQUENCE [LARGE SCALE GENOMIC DNA]</scope>
    <source>
        <strain evidence="1 2">DSM 21935</strain>
    </source>
</reference>
<proteinExistence type="predicted"/>
<name>A0A5D3YEW9_9BACT</name>
<accession>A0A5D3YEW9</accession>
<evidence type="ECO:0000313" key="2">
    <source>
        <dbReference type="Proteomes" id="UP000324595"/>
    </source>
</evidence>
<protein>
    <recommendedName>
        <fullName evidence="3">DUF1499 domain-containing protein</fullName>
    </recommendedName>
</protein>
<evidence type="ECO:0008006" key="3">
    <source>
        <dbReference type="Google" id="ProtNLM"/>
    </source>
</evidence>
<gene>
    <name evidence="1" type="ORF">LX73_2260</name>
</gene>
<organism evidence="1 2">
    <name type="scientific">Fodinibius salinus</name>
    <dbReference type="NCBI Taxonomy" id="860790"/>
    <lineage>
        <taxon>Bacteria</taxon>
        <taxon>Pseudomonadati</taxon>
        <taxon>Balneolota</taxon>
        <taxon>Balneolia</taxon>
        <taxon>Balneolales</taxon>
        <taxon>Balneolaceae</taxon>
        <taxon>Fodinibius</taxon>
    </lineage>
</organism>
<sequence length="129" mass="14920">MDVFILTLLFLLGIVLISGLVFWQYGGSEYEEKRIIKTSYEDASTVVEDALRYCKFTPKSKYPNRGIINAESKWTMKSFGEDIQVILSEKEEGVHISFYSRCKLETQIIDWGKNEQNAEQFFKAVKVMA</sequence>
<dbReference type="AlphaFoldDB" id="A0A5D3YEW9"/>
<comment type="caution">
    <text evidence="1">The sequence shown here is derived from an EMBL/GenBank/DDBJ whole genome shotgun (WGS) entry which is preliminary data.</text>
</comment>
<dbReference type="RefSeq" id="WP_148899585.1">
    <property type="nucleotide sequence ID" value="NZ_VNHY01000004.1"/>
</dbReference>
<dbReference type="OrthoDB" id="9778341at2"/>
<keyword evidence="2" id="KW-1185">Reference proteome</keyword>